<dbReference type="PROSITE" id="PS51318">
    <property type="entry name" value="TAT"/>
    <property type="match status" value="1"/>
</dbReference>
<dbReference type="AlphaFoldDB" id="A0A517T2G1"/>
<protein>
    <recommendedName>
        <fullName evidence="4">DUF1552 domain-containing protein</fullName>
    </recommendedName>
</protein>
<reference evidence="2 3" key="1">
    <citation type="submission" date="2019-02" db="EMBL/GenBank/DDBJ databases">
        <title>Deep-cultivation of Planctomycetes and their phenomic and genomic characterization uncovers novel biology.</title>
        <authorList>
            <person name="Wiegand S."/>
            <person name="Jogler M."/>
            <person name="Boedeker C."/>
            <person name="Pinto D."/>
            <person name="Vollmers J."/>
            <person name="Rivas-Marin E."/>
            <person name="Kohn T."/>
            <person name="Peeters S.H."/>
            <person name="Heuer A."/>
            <person name="Rast P."/>
            <person name="Oberbeckmann S."/>
            <person name="Bunk B."/>
            <person name="Jeske O."/>
            <person name="Meyerdierks A."/>
            <person name="Storesund J.E."/>
            <person name="Kallscheuer N."/>
            <person name="Luecker S."/>
            <person name="Lage O.M."/>
            <person name="Pohl T."/>
            <person name="Merkel B.J."/>
            <person name="Hornburger P."/>
            <person name="Mueller R.-W."/>
            <person name="Bruemmer F."/>
            <person name="Labrenz M."/>
            <person name="Spormann A.M."/>
            <person name="Op den Camp H."/>
            <person name="Overmann J."/>
            <person name="Amann R."/>
            <person name="Jetten M.S.M."/>
            <person name="Mascher T."/>
            <person name="Medema M.H."/>
            <person name="Devos D.P."/>
            <person name="Kaster A.-K."/>
            <person name="Ovreas L."/>
            <person name="Rohde M."/>
            <person name="Galperin M.Y."/>
            <person name="Jogler C."/>
        </authorList>
    </citation>
    <scope>NUCLEOTIDE SEQUENCE [LARGE SCALE GENOMIC DNA]</scope>
    <source>
        <strain evidence="2 3">SV_7m_r</strain>
    </source>
</reference>
<dbReference type="EMBL" id="CP036272">
    <property type="protein sequence ID" value="QDT62568.1"/>
    <property type="molecule type" value="Genomic_DNA"/>
</dbReference>
<dbReference type="RefSeq" id="WP_145277410.1">
    <property type="nucleotide sequence ID" value="NZ_CP036272.1"/>
</dbReference>
<evidence type="ECO:0000256" key="1">
    <source>
        <dbReference type="SAM" id="MobiDB-lite"/>
    </source>
</evidence>
<gene>
    <name evidence="2" type="ORF">SV7mr_51180</name>
</gene>
<keyword evidence="3" id="KW-1185">Reference proteome</keyword>
<evidence type="ECO:0000313" key="3">
    <source>
        <dbReference type="Proteomes" id="UP000315003"/>
    </source>
</evidence>
<accession>A0A517T2G1</accession>
<proteinExistence type="predicted"/>
<sequence>MARKSWHLNRRTFLMGTGGVSLALPWMECMADAAPATASATDSPRRLCAMYWGFGIGLPKEDSEHANWRWFPKGEGRDFEFTDSLRPLECFRDDLTVLGGLSHPNGRKMGGHDTGDTFLTGAFLNNQYLENTISVDQVAAASVSDQTRFSSLVLSTDGGVGEPTRSSTLSYNDKGRPMPAMHQPQQIFDRFFGAGDADSIAQRRRLKSASKMLDRVLEDSRSLNRRLGKQDQEKFAEYLASVRQIEQRVERSQRWLEIPRPELRDEERDMLSLESDDKAPRLFMRTMYDLMYLAFRTDSTRVATYQITNMADASSNAGKFPQLEGFKSNLHGLAHGWNKPEGAVKLGQWDQFMAEQFSYFLRRLASAQEGNGSVLDHSLILYGSSNSTTHHNHNYPLILAGGSNLGLQHGRYLKLGSDVPMANLFVTLLNCFGKETEAFADSTGELSELTHA</sequence>
<dbReference type="OrthoDB" id="239740at2"/>
<evidence type="ECO:0000313" key="2">
    <source>
        <dbReference type="EMBL" id="QDT62568.1"/>
    </source>
</evidence>
<dbReference type="InterPro" id="IPR006311">
    <property type="entry name" value="TAT_signal"/>
</dbReference>
<dbReference type="Proteomes" id="UP000315003">
    <property type="component" value="Chromosome"/>
</dbReference>
<dbReference type="Pfam" id="PF07586">
    <property type="entry name" value="HXXSHH"/>
    <property type="match status" value="1"/>
</dbReference>
<feature type="region of interest" description="Disordered" evidence="1">
    <location>
        <begin position="154"/>
        <end position="179"/>
    </location>
</feature>
<name>A0A517T2G1_9BACT</name>
<dbReference type="InterPro" id="IPR011447">
    <property type="entry name" value="DUF1552"/>
</dbReference>
<organism evidence="2 3">
    <name type="scientific">Stieleria bergensis</name>
    <dbReference type="NCBI Taxonomy" id="2528025"/>
    <lineage>
        <taxon>Bacteria</taxon>
        <taxon>Pseudomonadati</taxon>
        <taxon>Planctomycetota</taxon>
        <taxon>Planctomycetia</taxon>
        <taxon>Pirellulales</taxon>
        <taxon>Pirellulaceae</taxon>
        <taxon>Stieleria</taxon>
    </lineage>
</organism>
<evidence type="ECO:0008006" key="4">
    <source>
        <dbReference type="Google" id="ProtNLM"/>
    </source>
</evidence>